<feature type="region of interest" description="Disordered" evidence="6">
    <location>
        <begin position="1040"/>
        <end position="1087"/>
    </location>
</feature>
<feature type="region of interest" description="Disordered" evidence="6">
    <location>
        <begin position="75"/>
        <end position="96"/>
    </location>
</feature>
<feature type="compositionally biased region" description="Low complexity" evidence="6">
    <location>
        <begin position="251"/>
        <end position="261"/>
    </location>
</feature>
<evidence type="ECO:0000313" key="9">
    <source>
        <dbReference type="Proteomes" id="UP000606274"/>
    </source>
</evidence>
<reference evidence="8" key="1">
    <citation type="submission" date="2020-08" db="EMBL/GenBank/DDBJ databases">
        <title>Chromosome-level assembly of Southern catfish (Silurus meridionalis) provides insights into visual adaptation to the nocturnal and benthic lifestyles.</title>
        <authorList>
            <person name="Zhang Y."/>
            <person name="Wang D."/>
            <person name="Peng Z."/>
        </authorList>
    </citation>
    <scope>NUCLEOTIDE SEQUENCE</scope>
    <source>
        <strain evidence="8">SWU-2019-XX</strain>
        <tissue evidence="8">Muscle</tissue>
    </source>
</reference>
<evidence type="ECO:0000313" key="8">
    <source>
        <dbReference type="EMBL" id="KAF7708222.1"/>
    </source>
</evidence>
<evidence type="ECO:0000256" key="1">
    <source>
        <dbReference type="ARBA" id="ARBA00004435"/>
    </source>
</evidence>
<dbReference type="GO" id="GO:0016459">
    <property type="term" value="C:myosin complex"/>
    <property type="evidence" value="ECO:0007669"/>
    <property type="project" value="InterPro"/>
</dbReference>
<feature type="compositionally biased region" description="Polar residues" evidence="6">
    <location>
        <begin position="295"/>
        <end position="314"/>
    </location>
</feature>
<sequence length="1211" mass="138405">MEHFGSSLDVALGGQFAQSWKLVLNEGKVQKRIESAPLKYSRTSHRLFCSMSASASGRKTPVDYGVQIRFINDLHDTGGGGGGGRRDGSGKSSSRYGVAVRVQGIAGQPYVMLKDGRKGDSYGVQLRTPNYSSLPRRREDVTEDSQLLSTTDGSVLRRAQSHGSLLDRESDYNDSVDEFRRPNGDGRSGSYGNLDSGIGGGMERNRWGGSQQAALNGKEDLRGLNSCYGSSSGAPYDRRTNSVKSSSAGQTGSVKGSSRGRTTGGSTGNGANAVTNAATVLTSAQLVSPNEYISPPSSSPASVYNKPSRTSGSVAKTAAVPSSGLNNNRSAVDAHVTPDLLLDQSQSSGSEFSSEEDQIQQIIYSVLRQGSSDSDATIKRRVRVICDKIQGLKMNSSDPALKEELEQCLDENINLQEQLSRKTAELDQTHSEIIQLRMERENAESHVRQLEDHLTGLQEELRRDTDNRVETDAMQSELLALRNELVEMAARHQRQEDTLRQRERELTALKGALKEEVSTHDRDMETLRQQYNQDMEKLRTNMAQVSQSQASIEAERQRVNSTVRNLQQQLEESKEEAGHWREQFQSTRDELRNTKQELLQARLDKEEFEEELKELQERLNTMKRQIPDVKQNETFNQELERCRASLKQAVAEVEKLKRDLDKKTMEIISLKKGNQELDAEQKYEINRLKEQARKDKEELAKVHEKTKQLADPALVESLREEMRVVRSESERLRSHLLLAEEDLKKEKERFTSSQTEMNTVSGEREALEEAQTRLKDKLARLESMLQEQASQNLEAEQELQLENRKLRQQLDEGKRSNTKLSQERDELSQALEERDRERDALRKDSAQLDEQKKRHEKIVDKLNKEIERLAADSNVSVRLVQSQFDEQKEKWKKEQQDLQKLNKEKISELEKTQIIVRSLQEELSRQKKEVQSYCEEKDNAVLDREMLLNRIRFLEGELESQHNTFNDRSRDVRSMEDKVKRLELELDEEKNSVELLTDRVTRSRDQIEQMRSELMQERSSKQDLELDKNALERQLKEYKSRIKEMEGQSRSSTNVSQLESKLQDMEERLRNEERDKTAALSSQRRLERKLKEMTMTLDEDRQQIIEQRDQLSLRVKALKRQVDEGEEEVERLEGLRRKAVRDMEEQMEQKEALQTRVTALENELKRKIQQARQLSVGSPGLSSDDDDDDGLFDSSTITSILTESNLQTSSC</sequence>
<dbReference type="InterPro" id="IPR002928">
    <property type="entry name" value="Myosin_tail"/>
</dbReference>
<feature type="region of interest" description="Disordered" evidence="6">
    <location>
        <begin position="1170"/>
        <end position="1195"/>
    </location>
</feature>
<feature type="compositionally biased region" description="Basic and acidic residues" evidence="6">
    <location>
        <begin position="1061"/>
        <end position="1077"/>
    </location>
</feature>
<dbReference type="AlphaFoldDB" id="A0A8T0BLS8"/>
<evidence type="ECO:0000259" key="7">
    <source>
        <dbReference type="Pfam" id="PF01576"/>
    </source>
</evidence>
<feature type="region of interest" description="Disordered" evidence="6">
    <location>
        <begin position="117"/>
        <end position="211"/>
    </location>
</feature>
<evidence type="ECO:0000256" key="5">
    <source>
        <dbReference type="ARBA" id="ARBA00044075"/>
    </source>
</evidence>
<comment type="similarity">
    <text evidence="4">Belongs to the cingulin family.</text>
</comment>
<dbReference type="PANTHER" id="PTHR46349:SF4">
    <property type="entry name" value="CINGULIN"/>
    <property type="match status" value="1"/>
</dbReference>
<keyword evidence="2" id="KW-0796">Tight junction</keyword>
<feature type="compositionally biased region" description="Basic and acidic residues" evidence="6">
    <location>
        <begin position="165"/>
        <end position="184"/>
    </location>
</feature>
<dbReference type="GO" id="GO:0000226">
    <property type="term" value="P:microtubule cytoskeleton organization"/>
    <property type="evidence" value="ECO:0007669"/>
    <property type="project" value="TreeGrafter"/>
</dbReference>
<comment type="caution">
    <text evidence="8">The sequence shown here is derived from an EMBL/GenBank/DDBJ whole genome shotgun (WGS) entry which is preliminary data.</text>
</comment>
<feature type="compositionally biased region" description="Polar residues" evidence="6">
    <location>
        <begin position="1048"/>
        <end position="1060"/>
    </location>
</feature>
<dbReference type="EMBL" id="JABFDY010000004">
    <property type="protein sequence ID" value="KAF7708222.1"/>
    <property type="molecule type" value="Genomic_DNA"/>
</dbReference>
<keyword evidence="2" id="KW-0965">Cell junction</keyword>
<evidence type="ECO:0000256" key="6">
    <source>
        <dbReference type="SAM" id="MobiDB-lite"/>
    </source>
</evidence>
<feature type="compositionally biased region" description="Polar residues" evidence="6">
    <location>
        <begin position="144"/>
        <end position="153"/>
    </location>
</feature>
<gene>
    <name evidence="8" type="ORF">HF521_017279</name>
</gene>
<dbReference type="PANTHER" id="PTHR46349">
    <property type="entry name" value="CINGULIN-LIKE PROTEIN 1-RELATED"/>
    <property type="match status" value="1"/>
</dbReference>
<name>A0A8T0BLS8_SILME</name>
<dbReference type="GO" id="GO:0008017">
    <property type="term" value="F:microtubule binding"/>
    <property type="evidence" value="ECO:0007669"/>
    <property type="project" value="TreeGrafter"/>
</dbReference>
<dbReference type="Proteomes" id="UP000606274">
    <property type="component" value="Unassembled WGS sequence"/>
</dbReference>
<keyword evidence="9" id="KW-1185">Reference proteome</keyword>
<proteinExistence type="inferred from homology"/>
<dbReference type="GO" id="GO:0005923">
    <property type="term" value="C:bicellular tight junction"/>
    <property type="evidence" value="ECO:0007669"/>
    <property type="project" value="TreeGrafter"/>
</dbReference>
<evidence type="ECO:0000256" key="4">
    <source>
        <dbReference type="ARBA" id="ARBA00038467"/>
    </source>
</evidence>
<comment type="subcellular location">
    <subcellularLocation>
        <location evidence="1">Cell junction</location>
        <location evidence="1">Tight junction</location>
    </subcellularLocation>
</comment>
<protein>
    <recommendedName>
        <fullName evidence="5">Cingulin</fullName>
    </recommendedName>
</protein>
<organism evidence="8 9">
    <name type="scientific">Silurus meridionalis</name>
    <name type="common">Southern catfish</name>
    <name type="synonym">Silurus soldatovi meridionalis</name>
    <dbReference type="NCBI Taxonomy" id="175797"/>
    <lineage>
        <taxon>Eukaryota</taxon>
        <taxon>Metazoa</taxon>
        <taxon>Chordata</taxon>
        <taxon>Craniata</taxon>
        <taxon>Vertebrata</taxon>
        <taxon>Euteleostomi</taxon>
        <taxon>Actinopterygii</taxon>
        <taxon>Neopterygii</taxon>
        <taxon>Teleostei</taxon>
        <taxon>Ostariophysi</taxon>
        <taxon>Siluriformes</taxon>
        <taxon>Siluridae</taxon>
        <taxon>Silurus</taxon>
    </lineage>
</organism>
<feature type="domain" description="Myosin tail" evidence="7">
    <location>
        <begin position="954"/>
        <end position="1164"/>
    </location>
</feature>
<accession>A0A8T0BLS8</accession>
<feature type="region of interest" description="Disordered" evidence="6">
    <location>
        <begin position="746"/>
        <end position="766"/>
    </location>
</feature>
<keyword evidence="3" id="KW-0175">Coiled coil</keyword>
<dbReference type="Pfam" id="PF01576">
    <property type="entry name" value="Myosin_tail_1"/>
    <property type="match status" value="1"/>
</dbReference>
<feature type="compositionally biased region" description="Polar residues" evidence="6">
    <location>
        <begin position="751"/>
        <end position="761"/>
    </location>
</feature>
<feature type="region of interest" description="Disordered" evidence="6">
    <location>
        <begin position="291"/>
        <end position="330"/>
    </location>
</feature>
<evidence type="ECO:0000256" key="3">
    <source>
        <dbReference type="ARBA" id="ARBA00023054"/>
    </source>
</evidence>
<dbReference type="Gene3D" id="1.10.287.1490">
    <property type="match status" value="1"/>
</dbReference>
<feature type="region of interest" description="Disordered" evidence="6">
    <location>
        <begin position="808"/>
        <end position="854"/>
    </location>
</feature>
<feature type="region of interest" description="Disordered" evidence="6">
    <location>
        <begin position="230"/>
        <end position="272"/>
    </location>
</feature>
<evidence type="ECO:0000256" key="2">
    <source>
        <dbReference type="ARBA" id="ARBA00022427"/>
    </source>
</evidence>